<name>A0ABC8U2A0_9AQUA</name>
<evidence type="ECO:0000313" key="3">
    <source>
        <dbReference type="EMBL" id="CAK9175929.1"/>
    </source>
</evidence>
<feature type="compositionally biased region" description="Basic and acidic residues" evidence="1">
    <location>
        <begin position="80"/>
        <end position="89"/>
    </location>
</feature>
<proteinExistence type="predicted"/>
<keyword evidence="4" id="KW-1185">Reference proteome</keyword>
<evidence type="ECO:0000313" key="2">
    <source>
        <dbReference type="EMBL" id="CAK9175894.1"/>
    </source>
</evidence>
<dbReference type="Proteomes" id="UP001642360">
    <property type="component" value="Unassembled WGS sequence"/>
</dbReference>
<accession>A0ABC8U2A0</accession>
<evidence type="ECO:0000256" key="1">
    <source>
        <dbReference type="SAM" id="MobiDB-lite"/>
    </source>
</evidence>
<reference evidence="2 4" key="1">
    <citation type="submission" date="2024-02" db="EMBL/GenBank/DDBJ databases">
        <authorList>
            <person name="Vignale AGUSTIN F."/>
            <person name="Sosa J E."/>
            <person name="Modenutti C."/>
        </authorList>
    </citation>
    <scope>NUCLEOTIDE SEQUENCE [LARGE SCALE GENOMIC DNA]</scope>
</reference>
<dbReference type="EMBL" id="CAUOFW020006724">
    <property type="protein sequence ID" value="CAK9175894.1"/>
    <property type="molecule type" value="Genomic_DNA"/>
</dbReference>
<gene>
    <name evidence="2" type="ORF">ILEXP_LOCUS45722</name>
    <name evidence="3" type="ORF">ILEXP_LOCUS45758</name>
</gene>
<sequence>MAVAAATGWFSVLTSNGTSRYSLTSQRLFATSRRPTCFFITTATNQNQNQNSKKRTPKISPSPPRKSTTEIQKEAVSQKFPERSKDERPYSNADGHSGRSKTGRSQSTAFKSFGGQRKGSKGFLLDSKEQQQVETGNIRDAAFLNAVVKLFLENVENSFSEELCDELAFMISDGKLLTNAHCVEHNTQDYCKHLSSYLVNAKESIMEGDNGDDVTYINKVDRAISGD</sequence>
<evidence type="ECO:0000313" key="4">
    <source>
        <dbReference type="Proteomes" id="UP001642360"/>
    </source>
</evidence>
<dbReference type="AlphaFoldDB" id="A0ABC8U2A0"/>
<protein>
    <submittedName>
        <fullName evidence="2">Uncharacterized protein</fullName>
    </submittedName>
</protein>
<organism evidence="2 4">
    <name type="scientific">Ilex paraguariensis</name>
    <name type="common">yerba mate</name>
    <dbReference type="NCBI Taxonomy" id="185542"/>
    <lineage>
        <taxon>Eukaryota</taxon>
        <taxon>Viridiplantae</taxon>
        <taxon>Streptophyta</taxon>
        <taxon>Embryophyta</taxon>
        <taxon>Tracheophyta</taxon>
        <taxon>Spermatophyta</taxon>
        <taxon>Magnoliopsida</taxon>
        <taxon>eudicotyledons</taxon>
        <taxon>Gunneridae</taxon>
        <taxon>Pentapetalae</taxon>
        <taxon>asterids</taxon>
        <taxon>campanulids</taxon>
        <taxon>Aquifoliales</taxon>
        <taxon>Aquifoliaceae</taxon>
        <taxon>Ilex</taxon>
    </lineage>
</organism>
<comment type="caution">
    <text evidence="2">The sequence shown here is derived from an EMBL/GenBank/DDBJ whole genome shotgun (WGS) entry which is preliminary data.</text>
</comment>
<feature type="region of interest" description="Disordered" evidence="1">
    <location>
        <begin position="42"/>
        <end position="123"/>
    </location>
</feature>
<dbReference type="EMBL" id="CAUOFW020006724">
    <property type="protein sequence ID" value="CAK9175929.1"/>
    <property type="molecule type" value="Genomic_DNA"/>
</dbReference>